<feature type="domain" description="CoA carboxyltransferase N-terminal" evidence="1">
    <location>
        <begin position="17"/>
        <end position="279"/>
    </location>
</feature>
<feature type="domain" description="CoA carboxyltransferase C-terminal" evidence="2">
    <location>
        <begin position="283"/>
        <end position="524"/>
    </location>
</feature>
<reference evidence="3 4" key="1">
    <citation type="submission" date="2019-12" db="EMBL/GenBank/DDBJ databases">
        <title>Novel species isolated from a subtropical stream in China.</title>
        <authorList>
            <person name="Lu H."/>
        </authorList>
    </citation>
    <scope>NUCLEOTIDE SEQUENCE [LARGE SCALE GENOMIC DNA]</scope>
    <source>
        <strain evidence="3 4">DS3</strain>
    </source>
</reference>
<proteinExistence type="predicted"/>
<dbReference type="Pfam" id="PF01039">
    <property type="entry name" value="Carboxyl_trans"/>
    <property type="match status" value="1"/>
</dbReference>
<evidence type="ECO:0000313" key="3">
    <source>
        <dbReference type="EMBL" id="MYN03573.1"/>
    </source>
</evidence>
<sequence length="540" mass="56934">MPALESRVAPQGEAFAANRTALEAQLARLRALEARTRDKSAAAAPLFAKRGQLLPRERLAALLDPGAPFLELATLAGYCLDHPDPERSVPGAGLLGGIGFVSGVRCMVVADDSGIDAGAVQPMGIEKFQRLQQVALAQKLPFIHLVECAGANLLDYKVETFIHGGSGFYWLARLSAAGLPVISVVHGSSTAGGAYMPGLSDYVVMVRERAKAFLAGPPLLKAATGEVSSEEELGGAEMHAAVSGLAEYLAEDDADALRITRELVASLGWNAALPAAGAAAYAPPRFPQEDLLGLAPVEQRKPLDMREVIARIVDDSAFLEFKPGYGSATVTGHAALCGQPVGILTNNGPLDPAGATKAAHFIQLCCQSGTPLLFLQNTTGFMVGKAYEQAGMIKHGSKMIQALANANVPRITVHCGASFGAGNYGMSGRGFMPDFCFSWPNARTAVMGAEQAAGTMAIVMEGSMRRKGQEVDHAAIAAMRARVVETFERQTDAFFTSGRLLDDGVIDPRDTRAVLACVLAVCDEARRRALHPVQFGVARP</sequence>
<organism evidence="3 4">
    <name type="scientific">Pseudoduganella guangdongensis</name>
    <dbReference type="NCBI Taxonomy" id="2692179"/>
    <lineage>
        <taxon>Bacteria</taxon>
        <taxon>Pseudomonadati</taxon>
        <taxon>Pseudomonadota</taxon>
        <taxon>Betaproteobacteria</taxon>
        <taxon>Burkholderiales</taxon>
        <taxon>Oxalobacteraceae</taxon>
        <taxon>Telluria group</taxon>
        <taxon>Pseudoduganella</taxon>
    </lineage>
</organism>
<keyword evidence="4" id="KW-1185">Reference proteome</keyword>
<protein>
    <submittedName>
        <fullName evidence="3">Acyl-CoA carboxylase subunit beta</fullName>
    </submittedName>
</protein>
<dbReference type="PROSITE" id="PS50989">
    <property type="entry name" value="COA_CT_CTER"/>
    <property type="match status" value="1"/>
</dbReference>
<dbReference type="FunFam" id="3.90.226.10:FF:000046">
    <property type="entry name" value="Geranyl-CoA carboxylase beta subunit"/>
    <property type="match status" value="1"/>
</dbReference>
<evidence type="ECO:0000313" key="4">
    <source>
        <dbReference type="Proteomes" id="UP000448575"/>
    </source>
</evidence>
<evidence type="ECO:0000259" key="1">
    <source>
        <dbReference type="PROSITE" id="PS50980"/>
    </source>
</evidence>
<accession>A0A6N9HK81</accession>
<dbReference type="InterPro" id="IPR011762">
    <property type="entry name" value="COA_CT_N"/>
</dbReference>
<dbReference type="SUPFAM" id="SSF52096">
    <property type="entry name" value="ClpP/crotonase"/>
    <property type="match status" value="2"/>
</dbReference>
<dbReference type="EMBL" id="WWCJ01000010">
    <property type="protein sequence ID" value="MYN03573.1"/>
    <property type="molecule type" value="Genomic_DNA"/>
</dbReference>
<evidence type="ECO:0000259" key="2">
    <source>
        <dbReference type="PROSITE" id="PS50989"/>
    </source>
</evidence>
<dbReference type="InterPro" id="IPR029045">
    <property type="entry name" value="ClpP/crotonase-like_dom_sf"/>
</dbReference>
<dbReference type="PANTHER" id="PTHR22855:SF46">
    <property type="entry name" value="METHYLCROTONOYL-COA CARBOXYLASE"/>
    <property type="match status" value="1"/>
</dbReference>
<dbReference type="Proteomes" id="UP000448575">
    <property type="component" value="Unassembled WGS sequence"/>
</dbReference>
<dbReference type="PROSITE" id="PS50980">
    <property type="entry name" value="COA_CT_NTER"/>
    <property type="match status" value="1"/>
</dbReference>
<dbReference type="RefSeq" id="WP_161026542.1">
    <property type="nucleotide sequence ID" value="NZ_WWCJ01000010.1"/>
</dbReference>
<dbReference type="Gene3D" id="3.90.226.10">
    <property type="entry name" value="2-enoyl-CoA Hydratase, Chain A, domain 1"/>
    <property type="match status" value="2"/>
</dbReference>
<dbReference type="InterPro" id="IPR045190">
    <property type="entry name" value="MCCB/AccD1-like"/>
</dbReference>
<dbReference type="FunFam" id="3.90.226.10:FF:000021">
    <property type="entry name" value="Acetyl-CoA carboxylase carboxyltransferase subunit"/>
    <property type="match status" value="1"/>
</dbReference>
<dbReference type="InterPro" id="IPR011763">
    <property type="entry name" value="COA_CT_C"/>
</dbReference>
<dbReference type="GO" id="GO:0016874">
    <property type="term" value="F:ligase activity"/>
    <property type="evidence" value="ECO:0007669"/>
    <property type="project" value="InterPro"/>
</dbReference>
<name>A0A6N9HK81_9BURK</name>
<dbReference type="InterPro" id="IPR034733">
    <property type="entry name" value="AcCoA_carboxyl_beta"/>
</dbReference>
<dbReference type="PANTHER" id="PTHR22855">
    <property type="entry name" value="ACETYL, PROPIONYL, PYRUVATE, AND GLUTACONYL CARBOXYLASE-RELATED"/>
    <property type="match status" value="1"/>
</dbReference>
<comment type="caution">
    <text evidence="3">The sequence shown here is derived from an EMBL/GenBank/DDBJ whole genome shotgun (WGS) entry which is preliminary data.</text>
</comment>
<gene>
    <name evidence="3" type="ORF">GTP41_15860</name>
</gene>
<dbReference type="AlphaFoldDB" id="A0A6N9HK81"/>